<gene>
    <name evidence="2" type="ORF">A8L45_17490</name>
</gene>
<feature type="non-terminal residue" evidence="2">
    <location>
        <position position="248"/>
    </location>
</feature>
<protein>
    <submittedName>
        <fullName evidence="2">Uncharacterized protein</fullName>
    </submittedName>
</protein>
<dbReference type="AlphaFoldDB" id="A0A1C3EDG2"/>
<dbReference type="Proteomes" id="UP000094936">
    <property type="component" value="Unassembled WGS sequence"/>
</dbReference>
<evidence type="ECO:0000256" key="1">
    <source>
        <dbReference type="SAM" id="Coils"/>
    </source>
</evidence>
<feature type="coiled-coil region" evidence="1">
    <location>
        <begin position="60"/>
        <end position="148"/>
    </location>
</feature>
<reference evidence="2 3" key="1">
    <citation type="submission" date="2016-05" db="EMBL/GenBank/DDBJ databases">
        <title>Genomic Taxonomy of the Vibrionaceae.</title>
        <authorList>
            <person name="Gomez-Gil B."/>
            <person name="Enciso-Ibarra J."/>
        </authorList>
    </citation>
    <scope>NUCLEOTIDE SEQUENCE [LARGE SCALE GENOMIC DNA]</scope>
    <source>
        <strain evidence="2 3">CAIM 1920</strain>
    </source>
</reference>
<comment type="caution">
    <text evidence="2">The sequence shown here is derived from an EMBL/GenBank/DDBJ whole genome shotgun (WGS) entry which is preliminary data.</text>
</comment>
<keyword evidence="1" id="KW-0175">Coiled coil</keyword>
<evidence type="ECO:0000313" key="2">
    <source>
        <dbReference type="EMBL" id="ODA31286.1"/>
    </source>
</evidence>
<proteinExistence type="predicted"/>
<dbReference type="EMBL" id="LYBM01000038">
    <property type="protein sequence ID" value="ODA31286.1"/>
    <property type="molecule type" value="Genomic_DNA"/>
</dbReference>
<name>A0A1C3EDG2_9GAMM</name>
<organism evidence="2 3">
    <name type="scientific">Veronia pacifica</name>
    <dbReference type="NCBI Taxonomy" id="1080227"/>
    <lineage>
        <taxon>Bacteria</taxon>
        <taxon>Pseudomonadati</taxon>
        <taxon>Pseudomonadota</taxon>
        <taxon>Gammaproteobacteria</taxon>
        <taxon>Vibrionales</taxon>
        <taxon>Vibrionaceae</taxon>
        <taxon>Veronia</taxon>
    </lineage>
</organism>
<keyword evidence="3" id="KW-1185">Reference proteome</keyword>
<evidence type="ECO:0000313" key="3">
    <source>
        <dbReference type="Proteomes" id="UP000094936"/>
    </source>
</evidence>
<accession>A0A1C3EDG2</accession>
<sequence length="248" mass="27545">MVAVGGVGGGHYRSGGAYNPYDDHDHSTHGGISATSIYDGPKDIEAFKHFYTTKADHFDKATTLQKLKQQKHRKQVLEEQLNKKKELLQKHIARIKRLENKIHHLEEQQKQHYSPKRQEHIEKYKLNLKHAKANRHNAQNKIKEREHLLERVNFKIDILKIRKKEFELGGPAGASGYKPDGVGHGNGAGHGAGAGNGYNQGYSQGYGNGYNHGYGYGYNHGYGDGFFDGYGLGGYGSYGGYGNCGCQG</sequence>